<dbReference type="SUPFAM" id="SSF47413">
    <property type="entry name" value="lambda repressor-like DNA-binding domains"/>
    <property type="match status" value="1"/>
</dbReference>
<dbReference type="Gene3D" id="3.40.50.2300">
    <property type="match status" value="2"/>
</dbReference>
<evidence type="ECO:0000256" key="1">
    <source>
        <dbReference type="ARBA" id="ARBA00023015"/>
    </source>
</evidence>
<evidence type="ECO:0000256" key="2">
    <source>
        <dbReference type="ARBA" id="ARBA00023125"/>
    </source>
</evidence>
<dbReference type="SMART" id="SM00354">
    <property type="entry name" value="HTH_LACI"/>
    <property type="match status" value="1"/>
</dbReference>
<dbReference type="RefSeq" id="WP_138788290.1">
    <property type="nucleotide sequence ID" value="NZ_JBHTGQ010000018.1"/>
</dbReference>
<dbReference type="Gene3D" id="1.10.260.40">
    <property type="entry name" value="lambda repressor-like DNA-binding domains"/>
    <property type="match status" value="1"/>
</dbReference>
<dbReference type="Pfam" id="PF13377">
    <property type="entry name" value="Peripla_BP_3"/>
    <property type="match status" value="1"/>
</dbReference>
<accession>A0ABW2V6P6</accession>
<dbReference type="Pfam" id="PF00356">
    <property type="entry name" value="LacI"/>
    <property type="match status" value="1"/>
</dbReference>
<sequence length="348" mass="38190">MPISTRKEVAKLAGVSEATVSRVLNGVGPIREETRRKVLEAAERLSYHPSAIARSFARRRSGNIGVVLPHVPKVHLFSTYYFSEVLSGIGEAVREAGYDLLLLFRAIDETPDYPLYYQTQKIDGCLLLGTMDTAREREALDRLAEQDLPFCLVNQHFYGKPYPSVDADHIRGAASAVRHLLELGVRRVAFVNGPAAYSSSGERLRGYRQALTEAGITFDPGLVLEGNYSRTSGVRAGNELLRRRGGYDAVFAANDRMAIGVMQAFKAAGVEAGRELPIAGYDDSDASRLSDPPLTTVKVPFYEMGRLAAERVIRRLSGDGAREETTGESRLLLPTELIVRQSTSNWGG</sequence>
<dbReference type="PANTHER" id="PTHR30146">
    <property type="entry name" value="LACI-RELATED TRANSCRIPTIONAL REPRESSOR"/>
    <property type="match status" value="1"/>
</dbReference>
<dbReference type="PROSITE" id="PS50932">
    <property type="entry name" value="HTH_LACI_2"/>
    <property type="match status" value="1"/>
</dbReference>
<evidence type="ECO:0000259" key="4">
    <source>
        <dbReference type="PROSITE" id="PS50932"/>
    </source>
</evidence>
<dbReference type="InterPro" id="IPR000843">
    <property type="entry name" value="HTH_LacI"/>
</dbReference>
<dbReference type="InterPro" id="IPR010982">
    <property type="entry name" value="Lambda_DNA-bd_dom_sf"/>
</dbReference>
<reference evidence="6" key="1">
    <citation type="journal article" date="2019" name="Int. J. Syst. Evol. Microbiol.">
        <title>The Global Catalogue of Microorganisms (GCM) 10K type strain sequencing project: providing services to taxonomists for standard genome sequencing and annotation.</title>
        <authorList>
            <consortium name="The Broad Institute Genomics Platform"/>
            <consortium name="The Broad Institute Genome Sequencing Center for Infectious Disease"/>
            <person name="Wu L."/>
            <person name="Ma J."/>
        </authorList>
    </citation>
    <scope>NUCLEOTIDE SEQUENCE [LARGE SCALE GENOMIC DNA]</scope>
    <source>
        <strain evidence="6">JCM 18657</strain>
    </source>
</reference>
<evidence type="ECO:0000313" key="6">
    <source>
        <dbReference type="Proteomes" id="UP001596528"/>
    </source>
</evidence>
<dbReference type="InterPro" id="IPR046335">
    <property type="entry name" value="LacI/GalR-like_sensor"/>
</dbReference>
<dbReference type="InterPro" id="IPR028082">
    <property type="entry name" value="Peripla_BP_I"/>
</dbReference>
<keyword evidence="6" id="KW-1185">Reference proteome</keyword>
<dbReference type="PANTHER" id="PTHR30146:SF109">
    <property type="entry name" value="HTH-TYPE TRANSCRIPTIONAL REGULATOR GALS"/>
    <property type="match status" value="1"/>
</dbReference>
<keyword evidence="1" id="KW-0805">Transcription regulation</keyword>
<dbReference type="PRINTS" id="PR00036">
    <property type="entry name" value="HTHLACI"/>
</dbReference>
<organism evidence="5 6">
    <name type="scientific">Paenibacillus thermoaerophilus</name>
    <dbReference type="NCBI Taxonomy" id="1215385"/>
    <lineage>
        <taxon>Bacteria</taxon>
        <taxon>Bacillati</taxon>
        <taxon>Bacillota</taxon>
        <taxon>Bacilli</taxon>
        <taxon>Bacillales</taxon>
        <taxon>Paenibacillaceae</taxon>
        <taxon>Paenibacillus</taxon>
    </lineage>
</organism>
<keyword evidence="2 5" id="KW-0238">DNA-binding</keyword>
<evidence type="ECO:0000256" key="3">
    <source>
        <dbReference type="ARBA" id="ARBA00023163"/>
    </source>
</evidence>
<dbReference type="GO" id="GO:0003677">
    <property type="term" value="F:DNA binding"/>
    <property type="evidence" value="ECO:0007669"/>
    <property type="project" value="UniProtKB-KW"/>
</dbReference>
<feature type="domain" description="HTH lacI-type" evidence="4">
    <location>
        <begin position="4"/>
        <end position="58"/>
    </location>
</feature>
<protein>
    <submittedName>
        <fullName evidence="5">LacI family DNA-binding transcriptional regulator</fullName>
    </submittedName>
</protein>
<evidence type="ECO:0000313" key="5">
    <source>
        <dbReference type="EMBL" id="MFC7750013.1"/>
    </source>
</evidence>
<gene>
    <name evidence="5" type="ORF">ACFQWB_08660</name>
</gene>
<comment type="caution">
    <text evidence="5">The sequence shown here is derived from an EMBL/GenBank/DDBJ whole genome shotgun (WGS) entry which is preliminary data.</text>
</comment>
<proteinExistence type="predicted"/>
<name>A0ABW2V6P6_9BACL</name>
<keyword evidence="3" id="KW-0804">Transcription</keyword>
<dbReference type="EMBL" id="JBHTGQ010000018">
    <property type="protein sequence ID" value="MFC7750013.1"/>
    <property type="molecule type" value="Genomic_DNA"/>
</dbReference>
<dbReference type="SUPFAM" id="SSF53822">
    <property type="entry name" value="Periplasmic binding protein-like I"/>
    <property type="match status" value="1"/>
</dbReference>
<dbReference type="CDD" id="cd06267">
    <property type="entry name" value="PBP1_LacI_sugar_binding-like"/>
    <property type="match status" value="1"/>
</dbReference>
<dbReference type="Proteomes" id="UP001596528">
    <property type="component" value="Unassembled WGS sequence"/>
</dbReference>
<dbReference type="CDD" id="cd01392">
    <property type="entry name" value="HTH_LacI"/>
    <property type="match status" value="1"/>
</dbReference>